<feature type="transmembrane region" description="Helical" evidence="5">
    <location>
        <begin position="195"/>
        <end position="217"/>
    </location>
</feature>
<proteinExistence type="predicted"/>
<feature type="transmembrane region" description="Helical" evidence="5">
    <location>
        <begin position="379"/>
        <end position="398"/>
    </location>
</feature>
<keyword evidence="4 5" id="KW-0472">Membrane</keyword>
<keyword evidence="2 5" id="KW-0812">Transmembrane</keyword>
<gene>
    <name evidence="6" type="ORF">ABMA28_006423</name>
</gene>
<evidence type="ECO:0000256" key="1">
    <source>
        <dbReference type="ARBA" id="ARBA00004141"/>
    </source>
</evidence>
<feature type="transmembrane region" description="Helical" evidence="5">
    <location>
        <begin position="830"/>
        <end position="853"/>
    </location>
</feature>
<dbReference type="Pfam" id="PF07690">
    <property type="entry name" value="MFS_1"/>
    <property type="match status" value="2"/>
</dbReference>
<feature type="transmembrane region" description="Helical" evidence="5">
    <location>
        <begin position="576"/>
        <end position="601"/>
    </location>
</feature>
<evidence type="ECO:0008006" key="8">
    <source>
        <dbReference type="Google" id="ProtNLM"/>
    </source>
</evidence>
<feature type="transmembrane region" description="Helical" evidence="5">
    <location>
        <begin position="740"/>
        <end position="762"/>
    </location>
</feature>
<feature type="transmembrane region" description="Helical" evidence="5">
    <location>
        <begin position="410"/>
        <end position="429"/>
    </location>
</feature>
<protein>
    <recommendedName>
        <fullName evidence="8">Proton-coupled folate transporter</fullName>
    </recommendedName>
</protein>
<dbReference type="EMBL" id="JBEDNZ010000019">
    <property type="protein sequence ID" value="KAL0820578.1"/>
    <property type="molecule type" value="Genomic_DNA"/>
</dbReference>
<feature type="transmembrane region" description="Helical" evidence="5">
    <location>
        <begin position="156"/>
        <end position="183"/>
    </location>
</feature>
<feature type="transmembrane region" description="Helical" evidence="5">
    <location>
        <begin position="441"/>
        <end position="470"/>
    </location>
</feature>
<comment type="subcellular location">
    <subcellularLocation>
        <location evidence="1">Membrane</location>
        <topology evidence="1">Multi-pass membrane protein</topology>
    </subcellularLocation>
</comment>
<dbReference type="InterPro" id="IPR036259">
    <property type="entry name" value="MFS_trans_sf"/>
</dbReference>
<accession>A0ABD0SL63</accession>
<dbReference type="PANTHER" id="PTHR23507:SF39">
    <property type="entry name" value="GH23453P-RELATED"/>
    <property type="match status" value="1"/>
</dbReference>
<feature type="transmembrane region" description="Helical" evidence="5">
    <location>
        <begin position="129"/>
        <end position="150"/>
    </location>
</feature>
<dbReference type="Proteomes" id="UP001549921">
    <property type="component" value="Unassembled WGS sequence"/>
</dbReference>
<dbReference type="Gene3D" id="1.20.1250.20">
    <property type="entry name" value="MFS general substrate transporter like domains"/>
    <property type="match status" value="2"/>
</dbReference>
<dbReference type="GO" id="GO:0016020">
    <property type="term" value="C:membrane"/>
    <property type="evidence" value="ECO:0007669"/>
    <property type="project" value="UniProtKB-SubCell"/>
</dbReference>
<keyword evidence="3 5" id="KW-1133">Transmembrane helix</keyword>
<evidence type="ECO:0000256" key="2">
    <source>
        <dbReference type="ARBA" id="ARBA00022692"/>
    </source>
</evidence>
<feature type="transmembrane region" description="Helical" evidence="5">
    <location>
        <begin position="320"/>
        <end position="341"/>
    </location>
</feature>
<feature type="transmembrane region" description="Helical" evidence="5">
    <location>
        <begin position="348"/>
        <end position="367"/>
    </location>
</feature>
<feature type="transmembrane region" description="Helical" evidence="5">
    <location>
        <begin position="32"/>
        <end position="50"/>
    </location>
</feature>
<evidence type="ECO:0000313" key="7">
    <source>
        <dbReference type="Proteomes" id="UP001549921"/>
    </source>
</evidence>
<feature type="transmembrane region" description="Helical" evidence="5">
    <location>
        <begin position="549"/>
        <end position="570"/>
    </location>
</feature>
<organism evidence="6 7">
    <name type="scientific">Loxostege sticticalis</name>
    <name type="common">Beet webworm moth</name>
    <dbReference type="NCBI Taxonomy" id="481309"/>
    <lineage>
        <taxon>Eukaryota</taxon>
        <taxon>Metazoa</taxon>
        <taxon>Ecdysozoa</taxon>
        <taxon>Arthropoda</taxon>
        <taxon>Hexapoda</taxon>
        <taxon>Insecta</taxon>
        <taxon>Pterygota</taxon>
        <taxon>Neoptera</taxon>
        <taxon>Endopterygota</taxon>
        <taxon>Lepidoptera</taxon>
        <taxon>Glossata</taxon>
        <taxon>Ditrysia</taxon>
        <taxon>Pyraloidea</taxon>
        <taxon>Crambidae</taxon>
        <taxon>Pyraustinae</taxon>
        <taxon>Loxostege</taxon>
    </lineage>
</organism>
<feature type="transmembrane region" description="Helical" evidence="5">
    <location>
        <begin position="644"/>
        <end position="664"/>
    </location>
</feature>
<evidence type="ECO:0000256" key="3">
    <source>
        <dbReference type="ARBA" id="ARBA00022989"/>
    </source>
</evidence>
<feature type="transmembrane region" description="Helical" evidence="5">
    <location>
        <begin position="282"/>
        <end position="308"/>
    </location>
</feature>
<sequence length="902" mass="100613">MEPSENDRLLGAGIASESCENVQRSEGFQLKYTLEIPMFLTLFGLSLSGAPISNLNMYRTCVHSLNYTVEDCKSFLEPEMINHTQELEKEVQKYVTLVNTTTSVSEALVPAVLSLFLGVWSDKHGRKPLIVWTLLGLTLHAMLVVVYSLLKTLGPWWYVVTTLPYSLSGGYNVLMIGAICFISDVTSQDNRSFRLMIIQLTFAVGQSAGSMLSPYILKGVGNIYLLLLVATLYTSAYAFTMIVVEESLKNIEPGSIWTVLEYSHLKEMMSASFKKKPNYGRAILLLTIAAVVLARFTTYGTSGLLYLYTRKHLQWTMKDYTTFSSTSTAMWFVGLFVGVVVFQKYLHISDLTFTAIAFFSCAVEYVIKACAKTTWEMYFGSAVSLFGSVFGPLTRSFLSKTLPSQDIAKAFGLLMFAKSFCPLLSPLVYNALYEFTISDFAGAFLVVTAAAYAMAFVLILHTVAGISATVPTSNLLMYRTCVHSLNYTVDDCKSFLEPDKINHTQELEKEVQEYLTIVNTVRTVLEAFVPGVLSLFLGVWSDKHGRKPLLVMTFFGLTLSAMLAVVYSLMENLGPWWFIVSNLSFSFTGGFNVLTIGAMCFISDVTNKDNRSFRLTLTQLTYALGQTTGGMLSPFMLKVVSYDYFLLGVATIHTLGLAYTMVFIEESLTNIEQGNMLSAIKLSHLKEMASACFKRRPNYRRAILLITVASSTLALFTLYGTNGLLYLYTRTQLQWTMEDFTTFSSISTAMWYAGSFIGVAFIQKWTRMSDLTFIALSCLSCVFEYIIKACARTTWVMYLGSAVSLFGTVYAVLIRSFLSKALPIQDIAKAFGLLSATESFFCPLLSPLVYNALYELTISSFPASILVLTSAVYFVCFILILIVVYLVRRTSTNTYQVIEQEN</sequence>
<reference evidence="6 7" key="1">
    <citation type="submission" date="2024-06" db="EMBL/GenBank/DDBJ databases">
        <title>A chromosome-level genome assembly of beet webworm, Loxostege sticticalis.</title>
        <authorList>
            <person name="Zhang Y."/>
        </authorList>
    </citation>
    <scope>NUCLEOTIDE SEQUENCE [LARGE SCALE GENOMIC DNA]</scope>
    <source>
        <strain evidence="6">AQ028</strain>
        <tissue evidence="6">Male pupae</tissue>
    </source>
</reference>
<evidence type="ECO:0000256" key="5">
    <source>
        <dbReference type="SAM" id="Phobius"/>
    </source>
</evidence>
<dbReference type="SUPFAM" id="SSF103473">
    <property type="entry name" value="MFS general substrate transporter"/>
    <property type="match status" value="2"/>
</dbReference>
<dbReference type="AlphaFoldDB" id="A0ABD0SL63"/>
<feature type="transmembrane region" description="Helical" evidence="5">
    <location>
        <begin position="771"/>
        <end position="789"/>
    </location>
</feature>
<dbReference type="InterPro" id="IPR011701">
    <property type="entry name" value="MFS"/>
</dbReference>
<comment type="caution">
    <text evidence="6">The sequence shown here is derived from an EMBL/GenBank/DDBJ whole genome shotgun (WGS) entry which is preliminary data.</text>
</comment>
<feature type="transmembrane region" description="Helical" evidence="5">
    <location>
        <begin position="795"/>
        <end position="818"/>
    </location>
</feature>
<feature type="transmembrane region" description="Helical" evidence="5">
    <location>
        <begin position="223"/>
        <end position="244"/>
    </location>
</feature>
<dbReference type="PANTHER" id="PTHR23507">
    <property type="entry name" value="ZGC:174356"/>
    <property type="match status" value="1"/>
</dbReference>
<evidence type="ECO:0000256" key="4">
    <source>
        <dbReference type="ARBA" id="ARBA00023136"/>
    </source>
</evidence>
<feature type="transmembrane region" description="Helical" evidence="5">
    <location>
        <begin position="703"/>
        <end position="728"/>
    </location>
</feature>
<feature type="transmembrane region" description="Helical" evidence="5">
    <location>
        <begin position="865"/>
        <end position="887"/>
    </location>
</feature>
<evidence type="ECO:0000313" key="6">
    <source>
        <dbReference type="EMBL" id="KAL0820578.1"/>
    </source>
</evidence>
<name>A0ABD0SL63_LOXSC</name>